<dbReference type="InterPro" id="IPR050859">
    <property type="entry name" value="Class-I_PLP-dep_aminotransf"/>
</dbReference>
<name>A0A6C1KXB0_XANAU</name>
<evidence type="ECO:0000256" key="1">
    <source>
        <dbReference type="ARBA" id="ARBA00001933"/>
    </source>
</evidence>
<evidence type="ECO:0000313" key="7">
    <source>
        <dbReference type="Proteomes" id="UP000305131"/>
    </source>
</evidence>
<sequence length="389" mass="40535">MSITLNPFIASIPANPLRALFPFAARPGMLNLASGHPSRDAYDHEGLAEALTRAGADFPSWTYGPSAGDPLLLTVLQEHMVEVPAGHRLLVTSGAQQGIDLAIRTLAPPGSTILVPEPVYPAVLSACAAVGVRAVGYGAAASDTAMAGLAEALDAAPDARAVYALPTFGNPTGETLSQAQRLAMLALCAERMIAIIEDDPYRALWFRAPPPPSLMALAPQVPGAVVIHLGSLSKMISPGLRLGWAIAPDAIAAPMQEARQASDLQPNSLAQRVALHYLRLGRLDAHVARVRGLYAARHDALVGRLAAAGFRVPPVDGGMFVFVGLPEGTVREGLFERAIAGGVMYAPGPAFALKPGHAAFADLMRLCFVGLSDADVPVAADRLIAALRG</sequence>
<evidence type="ECO:0000256" key="4">
    <source>
        <dbReference type="ARBA" id="ARBA00022898"/>
    </source>
</evidence>
<dbReference type="GO" id="GO:1901605">
    <property type="term" value="P:alpha-amino acid metabolic process"/>
    <property type="evidence" value="ECO:0007669"/>
    <property type="project" value="TreeGrafter"/>
</dbReference>
<dbReference type="PANTHER" id="PTHR42790:SF19">
    <property type="entry name" value="KYNURENINE_ALPHA-AMINOADIPATE AMINOTRANSFERASE, MITOCHONDRIAL"/>
    <property type="match status" value="1"/>
</dbReference>
<accession>A0A6C1KXB0</accession>
<evidence type="ECO:0000256" key="2">
    <source>
        <dbReference type="ARBA" id="ARBA00022576"/>
    </source>
</evidence>
<keyword evidence="4" id="KW-0663">Pyridoxal phosphate</keyword>
<dbReference type="AlphaFoldDB" id="A0A6C1KXB0"/>
<protein>
    <submittedName>
        <fullName evidence="6">PLP-dependent aminotransferase family protein</fullName>
    </submittedName>
</protein>
<dbReference type="Gene3D" id="3.90.1150.10">
    <property type="entry name" value="Aspartate Aminotransferase, domain 1"/>
    <property type="match status" value="1"/>
</dbReference>
<reference evidence="6 7" key="1">
    <citation type="submission" date="2019-05" db="EMBL/GenBank/DDBJ databases">
        <authorList>
            <person name="Zhou X."/>
        </authorList>
    </citation>
    <scope>NUCLEOTIDE SEQUENCE [LARGE SCALE GENOMIC DNA]</scope>
    <source>
        <strain evidence="6 7">DSM 432</strain>
    </source>
</reference>
<gene>
    <name evidence="6" type="ORF">FBQ73_03620</name>
</gene>
<organism evidence="6 7">
    <name type="scientific">Xanthobacter autotrophicus</name>
    <dbReference type="NCBI Taxonomy" id="280"/>
    <lineage>
        <taxon>Bacteria</taxon>
        <taxon>Pseudomonadati</taxon>
        <taxon>Pseudomonadota</taxon>
        <taxon>Alphaproteobacteria</taxon>
        <taxon>Hyphomicrobiales</taxon>
        <taxon>Xanthobacteraceae</taxon>
        <taxon>Xanthobacter</taxon>
    </lineage>
</organism>
<comment type="caution">
    <text evidence="6">The sequence shown here is derived from an EMBL/GenBank/DDBJ whole genome shotgun (WGS) entry which is preliminary data.</text>
</comment>
<dbReference type="Pfam" id="PF00155">
    <property type="entry name" value="Aminotran_1_2"/>
    <property type="match status" value="1"/>
</dbReference>
<dbReference type="Proteomes" id="UP000305131">
    <property type="component" value="Unassembled WGS sequence"/>
</dbReference>
<evidence type="ECO:0000259" key="5">
    <source>
        <dbReference type="Pfam" id="PF00155"/>
    </source>
</evidence>
<dbReference type="GO" id="GO:0008483">
    <property type="term" value="F:transaminase activity"/>
    <property type="evidence" value="ECO:0007669"/>
    <property type="project" value="UniProtKB-KW"/>
</dbReference>
<proteinExistence type="predicted"/>
<dbReference type="SUPFAM" id="SSF53383">
    <property type="entry name" value="PLP-dependent transferases"/>
    <property type="match status" value="1"/>
</dbReference>
<dbReference type="GO" id="GO:0030170">
    <property type="term" value="F:pyridoxal phosphate binding"/>
    <property type="evidence" value="ECO:0007669"/>
    <property type="project" value="InterPro"/>
</dbReference>
<dbReference type="InterPro" id="IPR015424">
    <property type="entry name" value="PyrdxlP-dep_Trfase"/>
</dbReference>
<keyword evidence="2 6" id="KW-0032">Aminotransferase</keyword>
<dbReference type="InterPro" id="IPR015422">
    <property type="entry name" value="PyrdxlP-dep_Trfase_small"/>
</dbReference>
<evidence type="ECO:0000313" key="6">
    <source>
        <dbReference type="EMBL" id="TLX44303.1"/>
    </source>
</evidence>
<dbReference type="PANTHER" id="PTHR42790">
    <property type="entry name" value="AMINOTRANSFERASE"/>
    <property type="match status" value="1"/>
</dbReference>
<dbReference type="Gene3D" id="3.40.640.10">
    <property type="entry name" value="Type I PLP-dependent aspartate aminotransferase-like (Major domain)"/>
    <property type="match status" value="1"/>
</dbReference>
<dbReference type="OrthoDB" id="9804020at2"/>
<dbReference type="GeneID" id="95772543"/>
<dbReference type="EMBL" id="VAUP01000010">
    <property type="protein sequence ID" value="TLX44303.1"/>
    <property type="molecule type" value="Genomic_DNA"/>
</dbReference>
<dbReference type="RefSeq" id="WP_138398154.1">
    <property type="nucleotide sequence ID" value="NZ_JBAFVI010000015.1"/>
</dbReference>
<feature type="domain" description="Aminotransferase class I/classII large" evidence="5">
    <location>
        <begin position="29"/>
        <end position="383"/>
    </location>
</feature>
<dbReference type="InterPro" id="IPR015421">
    <property type="entry name" value="PyrdxlP-dep_Trfase_major"/>
</dbReference>
<dbReference type="InterPro" id="IPR004839">
    <property type="entry name" value="Aminotransferase_I/II_large"/>
</dbReference>
<keyword evidence="3 6" id="KW-0808">Transferase</keyword>
<comment type="cofactor">
    <cofactor evidence="1">
        <name>pyridoxal 5'-phosphate</name>
        <dbReference type="ChEBI" id="CHEBI:597326"/>
    </cofactor>
</comment>
<dbReference type="CDD" id="cd00609">
    <property type="entry name" value="AAT_like"/>
    <property type="match status" value="1"/>
</dbReference>
<evidence type="ECO:0000256" key="3">
    <source>
        <dbReference type="ARBA" id="ARBA00022679"/>
    </source>
</evidence>